<evidence type="ECO:0000259" key="10">
    <source>
        <dbReference type="Pfam" id="PF02347"/>
    </source>
</evidence>
<dbReference type="HAMAP" id="MF_00711">
    <property type="entry name" value="GcvP"/>
    <property type="match status" value="1"/>
</dbReference>
<evidence type="ECO:0000313" key="13">
    <source>
        <dbReference type="Proteomes" id="UP000282125"/>
    </source>
</evidence>
<comment type="catalytic activity">
    <reaction evidence="7 8">
        <text>N(6)-[(R)-lipoyl]-L-lysyl-[glycine-cleavage complex H protein] + glycine + H(+) = N(6)-[(R)-S(8)-aminomethyldihydrolipoyl]-L-lysyl-[glycine-cleavage complex H protein] + CO2</text>
        <dbReference type="Rhea" id="RHEA:24304"/>
        <dbReference type="Rhea" id="RHEA-COMP:10494"/>
        <dbReference type="Rhea" id="RHEA-COMP:10495"/>
        <dbReference type="ChEBI" id="CHEBI:15378"/>
        <dbReference type="ChEBI" id="CHEBI:16526"/>
        <dbReference type="ChEBI" id="CHEBI:57305"/>
        <dbReference type="ChEBI" id="CHEBI:83099"/>
        <dbReference type="ChEBI" id="CHEBI:83143"/>
        <dbReference type="EC" id="1.4.4.2"/>
    </reaction>
</comment>
<dbReference type="InterPro" id="IPR049315">
    <property type="entry name" value="GDC-P_N"/>
</dbReference>
<evidence type="ECO:0000256" key="4">
    <source>
        <dbReference type="ARBA" id="ARBA00011690"/>
    </source>
</evidence>
<dbReference type="InterPro" id="IPR003437">
    <property type="entry name" value="GcvP"/>
</dbReference>
<dbReference type="GO" id="GO:0016594">
    <property type="term" value="F:glycine binding"/>
    <property type="evidence" value="ECO:0007669"/>
    <property type="project" value="TreeGrafter"/>
</dbReference>
<dbReference type="Gene3D" id="3.40.640.10">
    <property type="entry name" value="Type I PLP-dependent aspartate aminotransferase-like (Major domain)"/>
    <property type="match status" value="2"/>
</dbReference>
<accession>A0A3P3DGS6</accession>
<comment type="subunit">
    <text evidence="4 8">The glycine cleavage system is composed of four proteins: P, T, L and H.</text>
</comment>
<proteinExistence type="inferred from homology"/>
<dbReference type="NCBIfam" id="NF003346">
    <property type="entry name" value="PRK04366.1"/>
    <property type="match status" value="1"/>
</dbReference>
<evidence type="ECO:0000256" key="9">
    <source>
        <dbReference type="PIRSR" id="PIRSR603437-50"/>
    </source>
</evidence>
<evidence type="ECO:0000256" key="7">
    <source>
        <dbReference type="ARBA" id="ARBA00049026"/>
    </source>
</evidence>
<dbReference type="GO" id="GO:0019464">
    <property type="term" value="P:glycine decarboxylation via glycine cleavage system"/>
    <property type="evidence" value="ECO:0007669"/>
    <property type="project" value="UniProtKB-UniRule"/>
</dbReference>
<comment type="function">
    <text evidence="2 8">The glycine cleavage system catalyzes the degradation of glycine. The P protein binds the alpha-amino group of glycine through its pyridoxal phosphate cofactor; CO(2) is released and the remaining methylamine moiety is then transferred to the lipoamide cofactor of the H protein.</text>
</comment>
<evidence type="ECO:0000256" key="3">
    <source>
        <dbReference type="ARBA" id="ARBA00010756"/>
    </source>
</evidence>
<evidence type="ECO:0000313" key="12">
    <source>
        <dbReference type="EMBL" id="RRH73461.1"/>
    </source>
</evidence>
<sequence>MAYTPVDYDTYDFANRRHIGPSPAEMEEMLKAVGTPSLEALITETIPASIRQDKPLAWAPLAEHELLAKMRGVAAKNKVMTSLIGQGYFGTVTPPAIQRNIFENPAWYTAYTPYQPEIAQGRLEALLNYQTMVCDLTGLDVANASLLDEGTAAAEAMVMAQRQSKSKATAFFVDENCHPQTIAVIQTRAFPLNIEVIVAAPEALEAASVFGAIFQYPGSFGHVRDFTAAIAALHEAKAIAVMATDLLALCVLKEPGAMGADIAVGSAQRFGVPMGYGGPHAAFMACKDEMKRNMPGRIVGVSIDSRGNKAYRLSLQTREQHIRREKATSNVCTAQALLAVMASFYAVFHGPKGLRAIAERVHFLTVRLADALKAAGAKVSPDQFFDTITVEVGVGQAGILAAARQEGLNLRKIGTDRVGISLDETSNEEVLLRVLRAFGIDKAPAAGRHLGFDEKLMRVSDYLTHPIFHMNRAESEMMRYMRRLSDRDLALDRAMIPLGSCTMKLNAAAEMMPLSWPEFGALHPFAPVDQAAGYHEAISDLSDKLCEITGYDAFSMQPNSGAQGEYAGLLTIQAYHRSRGEGHRDVCIIPVSAHGTNPASAQMCGMKVVVVKSSANGDIDVEDFRAKAEAAGDRLAACMITYPSTHGVFEGTVRDICKITHEFGGQVYIDGANMNAMVGLVKPGEIGGDVSHLNLHKTFAIPHGGGGPGMGPIGVKSHLAPFLPGHPETGGQEGPVSAAPYGSASILLISWAYCLMMGGEGLTQATRVAILNANYIAARLRGSYQVLFMGNRGRVAHECILDTRPFAEAGVTVDDIAKRLVDNGFHAPTMSWPVSGTLMVEPTESETKAEIDRFITALLAIRAEIKAVEAGEIAAEDSPLRHAPHTVEDLVADWDRKYSREQGCFPPGAFRVDKYWPPVGRIDNVYGDRNLICTCPPLESYLDAAE</sequence>
<dbReference type="RefSeq" id="WP_124965467.1">
    <property type="nucleotide sequence ID" value="NZ_RRAZ01000018.1"/>
</dbReference>
<keyword evidence="5 8" id="KW-0663">Pyridoxal phosphate</keyword>
<dbReference type="AlphaFoldDB" id="A0A3P3DGS6"/>
<dbReference type="PANTHER" id="PTHR11773:SF1">
    <property type="entry name" value="GLYCINE DEHYDROGENASE (DECARBOXYLATING), MITOCHONDRIAL"/>
    <property type="match status" value="1"/>
</dbReference>
<dbReference type="InterPro" id="IPR020581">
    <property type="entry name" value="GDC_P"/>
</dbReference>
<dbReference type="Gene3D" id="3.90.1150.10">
    <property type="entry name" value="Aspartate Aminotransferase, domain 1"/>
    <property type="match status" value="2"/>
</dbReference>
<reference evidence="12 13" key="1">
    <citation type="submission" date="2018-11" db="EMBL/GenBank/DDBJ databases">
        <title>Gemmobacter sp. nov., YIM 102744-1 draft genome.</title>
        <authorList>
            <person name="Li G."/>
            <person name="Jiang Y."/>
        </authorList>
    </citation>
    <scope>NUCLEOTIDE SEQUENCE [LARGE SCALE GENOMIC DNA]</scope>
    <source>
        <strain evidence="12 13">YIM 102744-1</strain>
    </source>
</reference>
<dbReference type="GO" id="GO:0005960">
    <property type="term" value="C:glycine cleavage complex"/>
    <property type="evidence" value="ECO:0007669"/>
    <property type="project" value="TreeGrafter"/>
</dbReference>
<dbReference type="PANTHER" id="PTHR11773">
    <property type="entry name" value="GLYCINE DEHYDROGENASE, DECARBOXYLATING"/>
    <property type="match status" value="1"/>
</dbReference>
<dbReference type="GO" id="GO:0030170">
    <property type="term" value="F:pyridoxal phosphate binding"/>
    <property type="evidence" value="ECO:0007669"/>
    <property type="project" value="TreeGrafter"/>
</dbReference>
<keyword evidence="13" id="KW-1185">Reference proteome</keyword>
<name>A0A3P3DGS6_9RHOB</name>
<keyword evidence="6 8" id="KW-0560">Oxidoreductase</keyword>
<dbReference type="OrthoDB" id="9801272at2"/>
<dbReference type="InterPro" id="IPR049316">
    <property type="entry name" value="GDC-P_C"/>
</dbReference>
<dbReference type="Pfam" id="PF02347">
    <property type="entry name" value="GDC-P"/>
    <property type="match status" value="2"/>
</dbReference>
<organism evidence="12 13">
    <name type="scientific">Falsigemmobacter faecalis</name>
    <dbReference type="NCBI Taxonomy" id="2488730"/>
    <lineage>
        <taxon>Bacteria</taxon>
        <taxon>Pseudomonadati</taxon>
        <taxon>Pseudomonadota</taxon>
        <taxon>Alphaproteobacteria</taxon>
        <taxon>Rhodobacterales</taxon>
        <taxon>Paracoccaceae</taxon>
        <taxon>Falsigemmobacter</taxon>
    </lineage>
</organism>
<dbReference type="Pfam" id="PF21478">
    <property type="entry name" value="GcvP2_C"/>
    <property type="match status" value="1"/>
</dbReference>
<dbReference type="Proteomes" id="UP000282125">
    <property type="component" value="Unassembled WGS sequence"/>
</dbReference>
<dbReference type="GO" id="GO:0004375">
    <property type="term" value="F:glycine dehydrogenase (decarboxylating) activity"/>
    <property type="evidence" value="ECO:0007669"/>
    <property type="project" value="UniProtKB-EC"/>
</dbReference>
<evidence type="ECO:0000256" key="1">
    <source>
        <dbReference type="ARBA" id="ARBA00001933"/>
    </source>
</evidence>
<feature type="domain" description="Glycine cleavage system P-protein N-terminal" evidence="10">
    <location>
        <begin position="16"/>
        <end position="438"/>
    </location>
</feature>
<evidence type="ECO:0000256" key="8">
    <source>
        <dbReference type="HAMAP-Rule" id="MF_00711"/>
    </source>
</evidence>
<dbReference type="FunFam" id="3.40.640.10:FF:000005">
    <property type="entry name" value="Glycine dehydrogenase (decarboxylating), mitochondrial"/>
    <property type="match status" value="1"/>
</dbReference>
<feature type="modified residue" description="N6-(pyridoxal phosphate)lysine" evidence="8 9">
    <location>
        <position position="697"/>
    </location>
</feature>
<comment type="caution">
    <text evidence="12">The sequence shown here is derived from an EMBL/GenBank/DDBJ whole genome shotgun (WGS) entry which is preliminary data.</text>
</comment>
<feature type="domain" description="Glycine dehydrogenase C-terminal" evidence="11">
    <location>
        <begin position="765"/>
        <end position="885"/>
    </location>
</feature>
<dbReference type="NCBIfam" id="TIGR00461">
    <property type="entry name" value="gcvP"/>
    <property type="match status" value="1"/>
</dbReference>
<gene>
    <name evidence="8 12" type="primary">gcvP</name>
    <name evidence="12" type="ORF">EG244_13220</name>
</gene>
<dbReference type="InterPro" id="IPR015424">
    <property type="entry name" value="PyrdxlP-dep_Trfase"/>
</dbReference>
<dbReference type="GO" id="GO:0005829">
    <property type="term" value="C:cytosol"/>
    <property type="evidence" value="ECO:0007669"/>
    <property type="project" value="TreeGrafter"/>
</dbReference>
<evidence type="ECO:0000256" key="2">
    <source>
        <dbReference type="ARBA" id="ARBA00003788"/>
    </source>
</evidence>
<dbReference type="SUPFAM" id="SSF53383">
    <property type="entry name" value="PLP-dependent transferases"/>
    <property type="match status" value="2"/>
</dbReference>
<dbReference type="InterPro" id="IPR015422">
    <property type="entry name" value="PyrdxlP-dep_Trfase_small"/>
</dbReference>
<protein>
    <recommendedName>
        <fullName evidence="8">Glycine dehydrogenase (decarboxylating)</fullName>
        <ecNumber evidence="8">1.4.4.2</ecNumber>
    </recommendedName>
    <alternativeName>
        <fullName evidence="8">Glycine cleavage system P-protein</fullName>
    </alternativeName>
    <alternativeName>
        <fullName evidence="8">Glycine decarboxylase</fullName>
    </alternativeName>
    <alternativeName>
        <fullName evidence="8">Glycine dehydrogenase (aminomethyl-transferring)</fullName>
    </alternativeName>
</protein>
<evidence type="ECO:0000259" key="11">
    <source>
        <dbReference type="Pfam" id="PF21478"/>
    </source>
</evidence>
<dbReference type="EMBL" id="RRAZ01000018">
    <property type="protein sequence ID" value="RRH73461.1"/>
    <property type="molecule type" value="Genomic_DNA"/>
</dbReference>
<dbReference type="InterPro" id="IPR015421">
    <property type="entry name" value="PyrdxlP-dep_Trfase_major"/>
</dbReference>
<feature type="domain" description="Glycine cleavage system P-protein N-terminal" evidence="10">
    <location>
        <begin position="470"/>
        <end position="725"/>
    </location>
</feature>
<comment type="cofactor">
    <cofactor evidence="1 8 9">
        <name>pyridoxal 5'-phosphate</name>
        <dbReference type="ChEBI" id="CHEBI:597326"/>
    </cofactor>
</comment>
<evidence type="ECO:0000256" key="5">
    <source>
        <dbReference type="ARBA" id="ARBA00022898"/>
    </source>
</evidence>
<dbReference type="CDD" id="cd00613">
    <property type="entry name" value="GDC-P"/>
    <property type="match status" value="2"/>
</dbReference>
<dbReference type="FunFam" id="3.40.640.10:FF:000007">
    <property type="entry name" value="glycine dehydrogenase (Decarboxylating), mitochondrial"/>
    <property type="match status" value="1"/>
</dbReference>
<evidence type="ECO:0000256" key="6">
    <source>
        <dbReference type="ARBA" id="ARBA00023002"/>
    </source>
</evidence>
<dbReference type="EC" id="1.4.4.2" evidence="8"/>
<comment type="similarity">
    <text evidence="3 8">Belongs to the GcvP family.</text>
</comment>